<proteinExistence type="predicted"/>
<dbReference type="Pfam" id="PF03710">
    <property type="entry name" value="GlnE"/>
    <property type="match status" value="2"/>
</dbReference>
<dbReference type="InterPro" id="IPR023057">
    <property type="entry name" value="GlnE"/>
</dbReference>
<evidence type="ECO:0000256" key="3">
    <source>
        <dbReference type="ARBA" id="ARBA00022741"/>
    </source>
</evidence>
<dbReference type="CDD" id="cd05401">
    <property type="entry name" value="NT_GlnE_GlnD_like"/>
    <property type="match status" value="2"/>
</dbReference>
<keyword evidence="5" id="KW-0460">Magnesium</keyword>
<dbReference type="Gene3D" id="3.30.460.10">
    <property type="entry name" value="Beta Polymerase, domain 2"/>
    <property type="match status" value="2"/>
</dbReference>
<keyword evidence="1 9" id="KW-0808">Transferase</keyword>
<dbReference type="AlphaFoldDB" id="A0A0S4N1T6"/>
<dbReference type="Proteomes" id="UP000320623">
    <property type="component" value="Unassembled WGS sequence"/>
</dbReference>
<dbReference type="PANTHER" id="PTHR30621:SF0">
    <property type="entry name" value="BIFUNCTIONAL GLUTAMINE SYNTHETASE ADENYLYLTRANSFERASE_ADENYLYL-REMOVING ENZYME"/>
    <property type="match status" value="1"/>
</dbReference>
<feature type="domain" description="PII-uridylyltransferase/Glutamine-synthetase adenylyltransferase" evidence="8">
    <location>
        <begin position="858"/>
        <end position="993"/>
    </location>
</feature>
<evidence type="ECO:0000313" key="9">
    <source>
        <dbReference type="EMBL" id="CUU05236.1"/>
    </source>
</evidence>
<evidence type="ECO:0000256" key="2">
    <source>
        <dbReference type="ARBA" id="ARBA00022695"/>
    </source>
</evidence>
<accession>A0A0S4N1T6</accession>
<dbReference type="GO" id="GO:0000820">
    <property type="term" value="P:regulation of glutamine family amino acid metabolic process"/>
    <property type="evidence" value="ECO:0007669"/>
    <property type="project" value="TreeGrafter"/>
</dbReference>
<feature type="domain" description="Glutamate-ammonia ligase adenylyltransferase repeated" evidence="7">
    <location>
        <begin position="670"/>
        <end position="835"/>
    </location>
</feature>
<dbReference type="SUPFAM" id="SSF81593">
    <property type="entry name" value="Nucleotidyltransferase substrate binding subunit/domain"/>
    <property type="match status" value="2"/>
</dbReference>
<keyword evidence="10" id="KW-1185">Reference proteome</keyword>
<dbReference type="OrthoDB" id="9759366at2"/>
<keyword evidence="6" id="KW-0511">Multifunctional enzyme</keyword>
<keyword evidence="2 9" id="KW-0548">Nucleotidyltransferase</keyword>
<name>A0A0S4N1T6_9BACT</name>
<dbReference type="Gene3D" id="1.20.120.330">
    <property type="entry name" value="Nucleotidyltransferases domain 2"/>
    <property type="match status" value="2"/>
</dbReference>
<evidence type="ECO:0000313" key="10">
    <source>
        <dbReference type="Proteomes" id="UP000320623"/>
    </source>
</evidence>
<dbReference type="GO" id="GO:0008882">
    <property type="term" value="F:[glutamate-ammonia-ligase] adenylyltransferase activity"/>
    <property type="evidence" value="ECO:0007669"/>
    <property type="project" value="InterPro"/>
</dbReference>
<evidence type="ECO:0000256" key="4">
    <source>
        <dbReference type="ARBA" id="ARBA00022840"/>
    </source>
</evidence>
<dbReference type="InterPro" id="IPR013546">
    <property type="entry name" value="PII_UdlTrfase/GS_AdlTrfase"/>
</dbReference>
<evidence type="ECO:0000259" key="8">
    <source>
        <dbReference type="Pfam" id="PF08335"/>
    </source>
</evidence>
<dbReference type="InterPro" id="IPR005190">
    <property type="entry name" value="GlnE_rpt_dom"/>
</dbReference>
<feature type="domain" description="Glutamate-ammonia ligase adenylyltransferase repeated" evidence="7">
    <location>
        <begin position="93"/>
        <end position="334"/>
    </location>
</feature>
<dbReference type="PANTHER" id="PTHR30621">
    <property type="entry name" value="GLUTAMINE SYNTHETASE ADENYLYLTRANSFERASE"/>
    <property type="match status" value="1"/>
</dbReference>
<dbReference type="RefSeq" id="WP_140944946.1">
    <property type="nucleotide sequence ID" value="NZ_FAOO01000007.1"/>
</dbReference>
<sequence>MRKLGPEIEATLKRVFKSSEKSIEQVGKIFDDFIKSTLDLDLAEEFLKNFTLSIRHSPNPEQSLKNFLRFVENSFNKASLYKDLVKYPQMMKILLTIFGYSQYFADILVRDPELFQWLMYSDTIDKFKSKHEHKREISSLLSYTTLSSKLNALRRYKRREILRIGVRDIFGVASFEETVQSLSDLAEAIIETCLDLAIEHLRKKFSSFPETEFVLIALGKLGGKELNYSSDVDLIFVYNQDGELMTNKGILSHYEIFNHLVSVFINFLSEKTEEGALYRVDFRLRPEGSAGSLAKSLLGYLTYYEIYGKVWERQMLIKARPIAGDVKFGLKFLQMLDHFIYPKSFVEDPVEEITRLKAKIEATSKNEYDVKLRPGGIRDIEFIIQSLQLLNAGNFPQLKEANTLSAIDKLAHFGFLNEKDAKILRENYIYFRRIEHLIQFSQNIQTHTISTDPDTLTWLAKAMRNYEKTKDALSFPESYAPDWKIFKRELDERFEQVRQIYNKIFPVDVKPGFLIMELIGDETSAENFKKFLLDLNFRDLERASRNIEFLAKGKLITGERIFTSAEENEFQKIAPILLNEISKTISPDVTLENFRKIAEGFKYSKLFYELIQENDIRRVLVNISQYSARFSNLLSIKNHLLEQLLSEGNLSSKRNSSEIFEFFRRGEEVNLFDFKFANELRLFVLNIDRLIDIYKLLYELTNQADLIVSYVFEDFLGREFSEDIVIFGLGKYGSAEMNFDSDIDMVILTMKGIGQEKLREISSRCEKFIKKLAEVEIEKLYQVDLRLRPEGRNAPMIVKFDYFENYLFKRAEFWELMAFTRFRYICGNKKLAEEALSLYYDRIANVKFTKSLVDSLVKIRKKMEEMAKGEIDIKVGAGGLVDVEFIAQILQLKHFKELGEIESHTVKALLKLSELRIINEDECKTLTSNYEFYREIEKFLRVSLWRKSNSIPGPGEAQNLEYLSLCLGYRFPDEFVDSIKSRMQKTRRIFEDMINRFIRR</sequence>
<keyword evidence="4" id="KW-0067">ATP-binding</keyword>
<keyword evidence="3" id="KW-0547">Nucleotide-binding</keyword>
<reference evidence="10" key="1">
    <citation type="submission" date="2015-11" db="EMBL/GenBank/DDBJ databases">
        <authorList>
            <person name="Varghese N."/>
        </authorList>
    </citation>
    <scope>NUCLEOTIDE SEQUENCE [LARGE SCALE GENOMIC DNA]</scope>
</reference>
<dbReference type="InterPro" id="IPR043519">
    <property type="entry name" value="NT_sf"/>
</dbReference>
<keyword evidence="9" id="KW-0436">Ligase</keyword>
<dbReference type="GO" id="GO:0016874">
    <property type="term" value="F:ligase activity"/>
    <property type="evidence" value="ECO:0007669"/>
    <property type="project" value="UniProtKB-KW"/>
</dbReference>
<gene>
    <name evidence="9" type="ORF">JGI1_01201</name>
</gene>
<evidence type="ECO:0000259" key="7">
    <source>
        <dbReference type="Pfam" id="PF03710"/>
    </source>
</evidence>
<dbReference type="GO" id="GO:0005524">
    <property type="term" value="F:ATP binding"/>
    <property type="evidence" value="ECO:0007669"/>
    <property type="project" value="UniProtKB-KW"/>
</dbReference>
<evidence type="ECO:0000256" key="1">
    <source>
        <dbReference type="ARBA" id="ARBA00022679"/>
    </source>
</evidence>
<evidence type="ECO:0000256" key="6">
    <source>
        <dbReference type="ARBA" id="ARBA00023268"/>
    </source>
</evidence>
<dbReference type="STRING" id="1643428.GCA_001442855_01174"/>
<dbReference type="Pfam" id="PF08335">
    <property type="entry name" value="GlnD_UR_UTase"/>
    <property type="match status" value="2"/>
</dbReference>
<feature type="domain" description="PII-uridylyltransferase/Glutamine-synthetase adenylyltransferase" evidence="8">
    <location>
        <begin position="351"/>
        <end position="505"/>
    </location>
</feature>
<dbReference type="EMBL" id="FAOO01000007">
    <property type="protein sequence ID" value="CUU05236.1"/>
    <property type="molecule type" value="Genomic_DNA"/>
</dbReference>
<dbReference type="SUPFAM" id="SSF81301">
    <property type="entry name" value="Nucleotidyltransferase"/>
    <property type="match status" value="2"/>
</dbReference>
<protein>
    <submittedName>
        <fullName evidence="9">Glutamate-ammonia-ligase adenylyltransferase</fullName>
    </submittedName>
</protein>
<dbReference type="GO" id="GO:0005829">
    <property type="term" value="C:cytosol"/>
    <property type="evidence" value="ECO:0007669"/>
    <property type="project" value="TreeGrafter"/>
</dbReference>
<evidence type="ECO:0000256" key="5">
    <source>
        <dbReference type="ARBA" id="ARBA00022842"/>
    </source>
</evidence>
<organism evidence="9 10">
    <name type="scientific">Candidatus Thermokryptus mobilis</name>
    <dbReference type="NCBI Taxonomy" id="1643428"/>
    <lineage>
        <taxon>Bacteria</taxon>
        <taxon>Pseudomonadati</taxon>
        <taxon>Candidatus Kryptoniota</taxon>
        <taxon>Candidatus Thermokryptus</taxon>
    </lineage>
</organism>